<dbReference type="Pfam" id="PF00501">
    <property type="entry name" value="AMP-binding"/>
    <property type="match status" value="1"/>
</dbReference>
<reference evidence="3 4" key="1">
    <citation type="submission" date="2020-07" db="EMBL/GenBank/DDBJ databases">
        <title>Sequencing the genomes of 1000 actinobacteria strains.</title>
        <authorList>
            <person name="Klenk H.-P."/>
        </authorList>
    </citation>
    <scope>NUCLEOTIDE SEQUENCE [LARGE SCALE GENOMIC DNA]</scope>
    <source>
        <strain evidence="3 4">DSM 24662</strain>
    </source>
</reference>
<dbReference type="PROSITE" id="PS00455">
    <property type="entry name" value="AMP_BINDING"/>
    <property type="match status" value="1"/>
</dbReference>
<name>A0A7Y9GQE3_9MICO</name>
<gene>
    <name evidence="3" type="ORF">BJ991_001668</name>
</gene>
<dbReference type="EMBL" id="JACCBV010000001">
    <property type="protein sequence ID" value="NYE19640.1"/>
    <property type="molecule type" value="Genomic_DNA"/>
</dbReference>
<dbReference type="InterPro" id="IPR025110">
    <property type="entry name" value="AMP-bd_C"/>
</dbReference>
<dbReference type="InterPro" id="IPR000873">
    <property type="entry name" value="AMP-dep_synth/lig_dom"/>
</dbReference>
<dbReference type="Proteomes" id="UP000576969">
    <property type="component" value="Unassembled WGS sequence"/>
</dbReference>
<dbReference type="Gene3D" id="3.30.300.30">
    <property type="match status" value="1"/>
</dbReference>
<dbReference type="InterPro" id="IPR050237">
    <property type="entry name" value="ATP-dep_AMP-bd_enzyme"/>
</dbReference>
<accession>A0A7Y9GQE3</accession>
<dbReference type="InterPro" id="IPR042099">
    <property type="entry name" value="ANL_N_sf"/>
</dbReference>
<proteinExistence type="predicted"/>
<dbReference type="RefSeq" id="WP_179489114.1">
    <property type="nucleotide sequence ID" value="NZ_JACCBV010000001.1"/>
</dbReference>
<dbReference type="InterPro" id="IPR020845">
    <property type="entry name" value="AMP-binding_CS"/>
</dbReference>
<organism evidence="3 4">
    <name type="scientific">Microbacterium immunditiarum</name>
    <dbReference type="NCBI Taxonomy" id="337480"/>
    <lineage>
        <taxon>Bacteria</taxon>
        <taxon>Bacillati</taxon>
        <taxon>Actinomycetota</taxon>
        <taxon>Actinomycetes</taxon>
        <taxon>Micrococcales</taxon>
        <taxon>Microbacteriaceae</taxon>
        <taxon>Microbacterium</taxon>
    </lineage>
</organism>
<protein>
    <submittedName>
        <fullName evidence="3">Acyl-CoA synthetase (AMP-forming)/AMP-acid ligase II</fullName>
    </submittedName>
</protein>
<dbReference type="SUPFAM" id="SSF56801">
    <property type="entry name" value="Acetyl-CoA synthetase-like"/>
    <property type="match status" value="1"/>
</dbReference>
<evidence type="ECO:0000259" key="1">
    <source>
        <dbReference type="Pfam" id="PF00501"/>
    </source>
</evidence>
<keyword evidence="3" id="KW-0436">Ligase</keyword>
<feature type="domain" description="AMP-binding enzyme C-terminal" evidence="2">
    <location>
        <begin position="431"/>
        <end position="504"/>
    </location>
</feature>
<evidence type="ECO:0000313" key="4">
    <source>
        <dbReference type="Proteomes" id="UP000576969"/>
    </source>
</evidence>
<dbReference type="PANTHER" id="PTHR43767">
    <property type="entry name" value="LONG-CHAIN-FATTY-ACID--COA LIGASE"/>
    <property type="match status" value="1"/>
</dbReference>
<keyword evidence="4" id="KW-1185">Reference proteome</keyword>
<dbReference type="AlphaFoldDB" id="A0A7Y9GQE3"/>
<dbReference type="Pfam" id="PF13193">
    <property type="entry name" value="AMP-binding_C"/>
    <property type="match status" value="1"/>
</dbReference>
<comment type="caution">
    <text evidence="3">The sequence shown here is derived from an EMBL/GenBank/DDBJ whole genome shotgun (WGS) entry which is preliminary data.</text>
</comment>
<evidence type="ECO:0000313" key="3">
    <source>
        <dbReference type="EMBL" id="NYE19640.1"/>
    </source>
</evidence>
<dbReference type="Gene3D" id="3.40.50.12780">
    <property type="entry name" value="N-terminal domain of ligase-like"/>
    <property type="match status" value="1"/>
</dbReference>
<dbReference type="InterPro" id="IPR045851">
    <property type="entry name" value="AMP-bd_C_sf"/>
</dbReference>
<feature type="domain" description="AMP-dependent synthetase/ligase" evidence="1">
    <location>
        <begin position="37"/>
        <end position="380"/>
    </location>
</feature>
<sequence>MSSSTSEVTVIDGLSFVSDDGCWAIDPNARTLAELLQDAASTFPDVEAFVAGEERLTFGEWWRRAGAVARQLADLGVKRGSVVAISLPPSLEFAVAYAAIARAGGVITGMNPRLGSRELDHITALAEPAVIISGPDLVDRLPEPYKPAVLLVDDLAQEGDRAPLDVVDVDETDPAIIVWTSGTTGLPKGAWFDNAGLRGSAYGSSDFIRRWDRRLLPLAFVHGGFMTKVWECVASGTTTVITPVPWRANEMLDLLERERITVATGAPTQWERLVALPDVAERDLSAFRLAITATAPASPELIKKMQSVLGVRVAVRFGSSESGPGTGTREEDEPEVMASTLGRPLPGAEVSIVDDEGNVVGPDVIGAIRLRHPGCMRGYWRDPEETAKALDTDGWLRTGDLGYIREDGNLVLSGRASDLYIRGGYNVYPREIELALLESDIVADVAVVGVPAKQVGEKGVAFIVPTDPAAAPSLDDIRANLRGRIADYKVPEAIRIVDELPLTAFMKVDRKRIKELALETFPDL</sequence>
<dbReference type="GO" id="GO:0016877">
    <property type="term" value="F:ligase activity, forming carbon-sulfur bonds"/>
    <property type="evidence" value="ECO:0007669"/>
    <property type="project" value="UniProtKB-ARBA"/>
</dbReference>
<dbReference type="PANTHER" id="PTHR43767:SF10">
    <property type="entry name" value="SURFACTIN SYNTHASE SUBUNIT 1"/>
    <property type="match status" value="1"/>
</dbReference>
<evidence type="ECO:0000259" key="2">
    <source>
        <dbReference type="Pfam" id="PF13193"/>
    </source>
</evidence>